<keyword evidence="12" id="KW-0966">Cell projection</keyword>
<evidence type="ECO:0000256" key="15">
    <source>
        <dbReference type="ARBA" id="ARBA00042018"/>
    </source>
</evidence>
<keyword evidence="6" id="KW-0358">Heparin-binding</keyword>
<evidence type="ECO:0000256" key="4">
    <source>
        <dbReference type="ARBA" id="ARBA00022525"/>
    </source>
</evidence>
<evidence type="ECO:0000256" key="2">
    <source>
        <dbReference type="ARBA" id="ARBA00004504"/>
    </source>
</evidence>
<dbReference type="EMBL" id="VZRO01007378">
    <property type="protein sequence ID" value="NWV56261.1"/>
    <property type="molecule type" value="Genomic_DNA"/>
</dbReference>
<dbReference type="GO" id="GO:0007601">
    <property type="term" value="P:visual perception"/>
    <property type="evidence" value="ECO:0007669"/>
    <property type="project" value="InterPro"/>
</dbReference>
<comment type="function">
    <text evidence="16">Chondroitin sulfate-, heparin- and hyaluronan-binding protein. May serve to form a basic macromolecular scaffold comprising the insoluble interphotoreceptor matrix.</text>
</comment>
<keyword evidence="11" id="KW-0325">Glycoprotein</keyword>
<keyword evidence="8" id="KW-0677">Repeat</keyword>
<accession>A0A7K6FZ39</accession>
<keyword evidence="13" id="KW-0373">Hyaluronic acid</keyword>
<name>A0A7K6FZ39_9CORV</name>
<evidence type="ECO:0000256" key="7">
    <source>
        <dbReference type="ARBA" id="ARBA00022729"/>
    </source>
</evidence>
<dbReference type="SUPFAM" id="SSF82671">
    <property type="entry name" value="SEA domain"/>
    <property type="match status" value="2"/>
</dbReference>
<evidence type="ECO:0000256" key="8">
    <source>
        <dbReference type="ARBA" id="ARBA00022737"/>
    </source>
</evidence>
<comment type="subcellular location">
    <subcellularLocation>
        <location evidence="2">Cell projection</location>
        <location evidence="2">Cilium</location>
        <location evidence="2">Photoreceptor outer segment</location>
    </subcellularLocation>
    <subcellularLocation>
        <location evidence="1">Photoreceptor inner segment</location>
    </subcellularLocation>
    <subcellularLocation>
        <location evidence="3">Secreted</location>
        <location evidence="3">Extracellular space</location>
        <location evidence="3">Extracellular matrix</location>
        <location evidence="3">Interphotoreceptor matrix</location>
    </subcellularLocation>
</comment>
<evidence type="ECO:0000256" key="5">
    <source>
        <dbReference type="ARBA" id="ARBA00022530"/>
    </source>
</evidence>
<dbReference type="SMART" id="SM00200">
    <property type="entry name" value="SEA"/>
    <property type="match status" value="2"/>
</dbReference>
<keyword evidence="20" id="KW-1185">Reference proteome</keyword>
<feature type="region of interest" description="Disordered" evidence="17">
    <location>
        <begin position="452"/>
        <end position="479"/>
    </location>
</feature>
<evidence type="ECO:0000256" key="12">
    <source>
        <dbReference type="ARBA" id="ARBA00023273"/>
    </source>
</evidence>
<reference evidence="19 20" key="1">
    <citation type="submission" date="2019-09" db="EMBL/GenBank/DDBJ databases">
        <title>Bird 10,000 Genomes (B10K) Project - Family phase.</title>
        <authorList>
            <person name="Zhang G."/>
        </authorList>
    </citation>
    <scope>NUCLEOTIDE SEQUENCE [LARGE SCALE GENOMIC DNA]</scope>
    <source>
        <strain evidence="19">B10K-DU-029-47</strain>
        <tissue evidence="19">Heart</tissue>
    </source>
</reference>
<dbReference type="InterPro" id="IPR000082">
    <property type="entry name" value="SEA_dom"/>
</dbReference>
<feature type="domain" description="SEA" evidence="18">
    <location>
        <begin position="690"/>
        <end position="803"/>
    </location>
</feature>
<dbReference type="AlphaFoldDB" id="A0A7K6FZ39"/>
<dbReference type="GO" id="GO:0005540">
    <property type="term" value="F:hyaluronic acid binding"/>
    <property type="evidence" value="ECO:0007669"/>
    <property type="project" value="UniProtKB-KW"/>
</dbReference>
<dbReference type="Pfam" id="PF01390">
    <property type="entry name" value="SEA"/>
    <property type="match status" value="2"/>
</dbReference>
<evidence type="ECO:0000256" key="1">
    <source>
        <dbReference type="ARBA" id="ARBA00004437"/>
    </source>
</evidence>
<dbReference type="GO" id="GO:0033165">
    <property type="term" value="C:interphotoreceptor matrix"/>
    <property type="evidence" value="ECO:0007669"/>
    <property type="project" value="UniProtKB-SubCell"/>
</dbReference>
<protein>
    <recommendedName>
        <fullName evidence="14">Interphotoreceptor matrix proteoglycan 1</fullName>
    </recommendedName>
    <alternativeName>
        <fullName evidence="15">Sialoprotein associated with cones and rods</fullName>
    </alternativeName>
</protein>
<dbReference type="GO" id="GO:0008201">
    <property type="term" value="F:heparin binding"/>
    <property type="evidence" value="ECO:0007669"/>
    <property type="project" value="UniProtKB-KW"/>
</dbReference>
<evidence type="ECO:0000256" key="11">
    <source>
        <dbReference type="ARBA" id="ARBA00023180"/>
    </source>
</evidence>
<evidence type="ECO:0000256" key="13">
    <source>
        <dbReference type="ARBA" id="ARBA00023290"/>
    </source>
</evidence>
<keyword evidence="4" id="KW-0964">Secreted</keyword>
<dbReference type="GO" id="GO:0001750">
    <property type="term" value="C:photoreceptor outer segment"/>
    <property type="evidence" value="ECO:0007669"/>
    <property type="project" value="UniProtKB-SubCell"/>
</dbReference>
<dbReference type="PROSITE" id="PS50024">
    <property type="entry name" value="SEA"/>
    <property type="match status" value="2"/>
</dbReference>
<evidence type="ECO:0000313" key="19">
    <source>
        <dbReference type="EMBL" id="NWV56261.1"/>
    </source>
</evidence>
<evidence type="ECO:0000256" key="17">
    <source>
        <dbReference type="SAM" id="MobiDB-lite"/>
    </source>
</evidence>
<dbReference type="PANTHER" id="PTHR12199:SF3">
    <property type="entry name" value="INTERPHOTORECEPTOR MATRIX PROTEOGLYCAN 1"/>
    <property type="match status" value="1"/>
</dbReference>
<dbReference type="InterPro" id="IPR036364">
    <property type="entry name" value="SEA_dom_sf"/>
</dbReference>
<sequence>DIPNKINSAEAKHLAITSGSDKTERTTKRSRISTIRRIFDMAKHRTKRSSFFSTGVKVCPQESMKQILASHQAYYRLRVCQEAVWEAFRIFLDRIPDTSEYQNWVTACQRETFCIFDIGKNFSNSQEHLEIIQRRVKHRTFPERKDEITAERIGIKKVEDIPSISTGSPGTPLSPNGTLLNEIFNDTKTPVKELGTNAVPELPVEQMVEFSVTLTDQEYTDELSDPNSPKYQELAAKFQLQMKKIFEKLPGFKEIRVLGFKSSSTVARYVVNFERDGSETKGTADDVSTIGSNKVESEKIPTSPVEEGEISAAKLTVTDLQQLVATALHEDQSLPVDLGTLQFTDETIIPPSDFDNDIQGVVTVPLGGPDLEELPLGYPSPATVDQRGDVFRDEFTTESPALSEEISIPEEFNNFITSEPDFPTKPSREPFQDRYPYTQIIATDHPSFTVPFSALGSTSSPPKSEDSYLPPPADDSAGIDLLTDGYESPVELATAGSFTMPDFLQAGEVDSEAEEKQELTDIAEPPFKEVDQDSLSGQAVKIMEEPESSGDYIFVTASAYDMLPVFTGPSDVSTVQPGAVFTDVLPSIAPLPAATSPSYSPSEVMEQSLELPYSSAPAPEGVPADGTGMGVQDIAAELDRVGATSTAGLYEGEQGSGFISVLTTEPAETTPAPVLKYVTTSSMTTAAKGKELVVFFSLRVTNMHFSDDLFNRSSSEYKALEQQFTQLLLPYLQSNLTGFKHLEILNFRNGSVIVNSKMKFARTVPYNITEAVHCVLEDFCDAAAQHLNLEIDSYSLDIEPADQADPCKFMACDKFSECVMNEWTKEADCLCKPGYASQDGLPCRSLCELEPHLCVNGGKCQLVPGRGAVCR</sequence>
<dbReference type="Gene3D" id="3.30.70.960">
    <property type="entry name" value="SEA domain"/>
    <property type="match status" value="2"/>
</dbReference>
<feature type="non-terminal residue" evidence="19">
    <location>
        <position position="871"/>
    </location>
</feature>
<keyword evidence="9" id="KW-0730">Sialic acid</keyword>
<evidence type="ECO:0000256" key="10">
    <source>
        <dbReference type="ARBA" id="ARBA00023170"/>
    </source>
</evidence>
<keyword evidence="5" id="KW-0272">Extracellular matrix</keyword>
<dbReference type="InterPro" id="IPR039861">
    <property type="entry name" value="IMPG"/>
</dbReference>
<evidence type="ECO:0000256" key="14">
    <source>
        <dbReference type="ARBA" id="ARBA00040753"/>
    </source>
</evidence>
<keyword evidence="10" id="KW-0675">Receptor</keyword>
<evidence type="ECO:0000256" key="3">
    <source>
        <dbReference type="ARBA" id="ARBA00004593"/>
    </source>
</evidence>
<evidence type="ECO:0000256" key="6">
    <source>
        <dbReference type="ARBA" id="ARBA00022674"/>
    </source>
</evidence>
<evidence type="ECO:0000313" key="20">
    <source>
        <dbReference type="Proteomes" id="UP000557315"/>
    </source>
</evidence>
<evidence type="ECO:0000256" key="16">
    <source>
        <dbReference type="ARBA" id="ARBA00045407"/>
    </source>
</evidence>
<dbReference type="PANTHER" id="PTHR12199">
    <property type="entry name" value="INTERPHOTORECEPTOR MATRIX PROTEOGLYCAN"/>
    <property type="match status" value="1"/>
</dbReference>
<keyword evidence="7" id="KW-0732">Signal</keyword>
<evidence type="ECO:0000259" key="18">
    <source>
        <dbReference type="PROSITE" id="PS50024"/>
    </source>
</evidence>
<feature type="domain" description="SEA" evidence="18">
    <location>
        <begin position="204"/>
        <end position="322"/>
    </location>
</feature>
<comment type="caution">
    <text evidence="19">The sequence shown here is derived from an EMBL/GenBank/DDBJ whole genome shotgun (WGS) entry which is preliminary data.</text>
</comment>
<dbReference type="GO" id="GO:0001917">
    <property type="term" value="C:photoreceptor inner segment"/>
    <property type="evidence" value="ECO:0007669"/>
    <property type="project" value="UniProtKB-SubCell"/>
</dbReference>
<dbReference type="Proteomes" id="UP000557315">
    <property type="component" value="Unassembled WGS sequence"/>
</dbReference>
<organism evidence="19 20">
    <name type="scientific">Daphoenositta chrysoptera</name>
    <name type="common">varied sittella</name>
    <dbReference type="NCBI Taxonomy" id="254528"/>
    <lineage>
        <taxon>Eukaryota</taxon>
        <taxon>Metazoa</taxon>
        <taxon>Chordata</taxon>
        <taxon>Craniata</taxon>
        <taxon>Vertebrata</taxon>
        <taxon>Euteleostomi</taxon>
        <taxon>Archelosauria</taxon>
        <taxon>Archosauria</taxon>
        <taxon>Dinosauria</taxon>
        <taxon>Saurischia</taxon>
        <taxon>Theropoda</taxon>
        <taxon>Coelurosauria</taxon>
        <taxon>Aves</taxon>
        <taxon>Neognathae</taxon>
        <taxon>Neoaves</taxon>
        <taxon>Telluraves</taxon>
        <taxon>Australaves</taxon>
        <taxon>Passeriformes</taxon>
        <taxon>Corvoidea</taxon>
        <taxon>Pachycephalidae</taxon>
        <taxon>Daphoenositta</taxon>
    </lineage>
</organism>
<evidence type="ECO:0000256" key="9">
    <source>
        <dbReference type="ARBA" id="ARBA00022981"/>
    </source>
</evidence>
<gene>
    <name evidence="19" type="primary">Impg1</name>
    <name evidence="19" type="ORF">DAPCHR_R01118</name>
</gene>
<proteinExistence type="predicted"/>
<feature type="non-terminal residue" evidence="19">
    <location>
        <position position="1"/>
    </location>
</feature>